<gene>
    <name evidence="1" type="ORF">SAMN05660642_00791</name>
</gene>
<evidence type="ECO:0000313" key="1">
    <source>
        <dbReference type="EMBL" id="SDL78151.1"/>
    </source>
</evidence>
<name>A0A1G9MVV4_9ACTN</name>
<evidence type="ECO:0000313" key="2">
    <source>
        <dbReference type="Proteomes" id="UP000198680"/>
    </source>
</evidence>
<dbReference type="AlphaFoldDB" id="A0A1G9MVV4"/>
<accession>A0A1G9MVV4</accession>
<reference evidence="2" key="1">
    <citation type="submission" date="2016-10" db="EMBL/GenBank/DDBJ databases">
        <authorList>
            <person name="Varghese N."/>
            <person name="Submissions S."/>
        </authorList>
    </citation>
    <scope>NUCLEOTIDE SEQUENCE [LARGE SCALE GENOMIC DNA]</scope>
    <source>
        <strain evidence="2">DSM 45419</strain>
    </source>
</reference>
<organism evidence="1 2">
    <name type="scientific">Geodermatophilus siccatus</name>
    <dbReference type="NCBI Taxonomy" id="1137991"/>
    <lineage>
        <taxon>Bacteria</taxon>
        <taxon>Bacillati</taxon>
        <taxon>Actinomycetota</taxon>
        <taxon>Actinomycetes</taxon>
        <taxon>Geodermatophilales</taxon>
        <taxon>Geodermatophilaceae</taxon>
        <taxon>Geodermatophilus</taxon>
    </lineage>
</organism>
<dbReference type="Proteomes" id="UP000198680">
    <property type="component" value="Unassembled WGS sequence"/>
</dbReference>
<sequence length="126" mass="13964">MVAFFLPRASDDEQAERLYEALAEFAGCEPAPPGRRVRAIAFEQDGARWVAEVGAELRGERRTQQLRRGELIERTETLTSTTRVLAVYPGTPFVVVTDAQPITGTPSEWANPFPARPDEVTLFDAS</sequence>
<keyword evidence="2" id="KW-1185">Reference proteome</keyword>
<protein>
    <submittedName>
        <fullName evidence="1">Uncharacterized protein</fullName>
    </submittedName>
</protein>
<dbReference type="OrthoDB" id="7596675at2"/>
<proteinExistence type="predicted"/>
<dbReference type="RefSeq" id="WP_139177009.1">
    <property type="nucleotide sequence ID" value="NZ_FNHE01000002.1"/>
</dbReference>
<dbReference type="EMBL" id="FNHE01000002">
    <property type="protein sequence ID" value="SDL78151.1"/>
    <property type="molecule type" value="Genomic_DNA"/>
</dbReference>